<sequence length="135" mass="14477">MKNRLFKKNNLRFLTRRSNRRLRSSTSRCRRAPAVHQGRSIRPADGIRAGRRPVAGRSAGAASTSEAVVAAVRAAPGRRRDSQSRLPAARAADWAAGKGCCQTEAANLTLAVELQLVAVLPVRSLVPGVPAKSSR</sequence>
<keyword evidence="3" id="KW-1185">Reference proteome</keyword>
<evidence type="ECO:0000313" key="2">
    <source>
        <dbReference type="EMBL" id="CAA9997920.1"/>
    </source>
</evidence>
<dbReference type="AlphaFoldDB" id="A0A6H5G584"/>
<dbReference type="Proteomes" id="UP000479000">
    <property type="component" value="Unassembled WGS sequence"/>
</dbReference>
<gene>
    <name evidence="2" type="ORF">NTEN_LOCUS4214</name>
</gene>
<organism evidence="2 3">
    <name type="scientific">Nesidiocoris tenuis</name>
    <dbReference type="NCBI Taxonomy" id="355587"/>
    <lineage>
        <taxon>Eukaryota</taxon>
        <taxon>Metazoa</taxon>
        <taxon>Ecdysozoa</taxon>
        <taxon>Arthropoda</taxon>
        <taxon>Hexapoda</taxon>
        <taxon>Insecta</taxon>
        <taxon>Pterygota</taxon>
        <taxon>Neoptera</taxon>
        <taxon>Paraneoptera</taxon>
        <taxon>Hemiptera</taxon>
        <taxon>Heteroptera</taxon>
        <taxon>Panheteroptera</taxon>
        <taxon>Cimicomorpha</taxon>
        <taxon>Miridae</taxon>
        <taxon>Dicyphina</taxon>
        <taxon>Nesidiocoris</taxon>
    </lineage>
</organism>
<dbReference type="EMBL" id="CADCXU010006324">
    <property type="protein sequence ID" value="CAA9997920.1"/>
    <property type="molecule type" value="Genomic_DNA"/>
</dbReference>
<feature type="compositionally biased region" description="Basic residues" evidence="1">
    <location>
        <begin position="19"/>
        <end position="33"/>
    </location>
</feature>
<accession>A0A6H5G584</accession>
<evidence type="ECO:0000313" key="3">
    <source>
        <dbReference type="Proteomes" id="UP000479000"/>
    </source>
</evidence>
<proteinExistence type="predicted"/>
<feature type="region of interest" description="Disordered" evidence="1">
    <location>
        <begin position="19"/>
        <end position="63"/>
    </location>
</feature>
<reference evidence="2 3" key="1">
    <citation type="submission" date="2020-02" db="EMBL/GenBank/DDBJ databases">
        <authorList>
            <person name="Ferguson B K."/>
        </authorList>
    </citation>
    <scope>NUCLEOTIDE SEQUENCE [LARGE SCALE GENOMIC DNA]</scope>
</reference>
<name>A0A6H5G584_9HEMI</name>
<protein>
    <submittedName>
        <fullName evidence="2">Uncharacterized protein</fullName>
    </submittedName>
</protein>
<evidence type="ECO:0000256" key="1">
    <source>
        <dbReference type="SAM" id="MobiDB-lite"/>
    </source>
</evidence>